<dbReference type="EMBL" id="JARVKF010000446">
    <property type="protein sequence ID" value="KAK9412933.1"/>
    <property type="molecule type" value="Genomic_DNA"/>
</dbReference>
<dbReference type="SUPFAM" id="SSF51735">
    <property type="entry name" value="NAD(P)-binding Rossmann-fold domains"/>
    <property type="match status" value="1"/>
</dbReference>
<sequence length="93" mass="10286">MKEGVVIINTARGAIIDEAALAGGLESGKVADVGLDVCENEPAINEKLLKQERALMVPHIGTYTTETLVKMEKWAMEYTWRAFFRRSFALPSS</sequence>
<dbReference type="PROSITE" id="PS00671">
    <property type="entry name" value="D_2_HYDROXYACID_DH_3"/>
    <property type="match status" value="1"/>
</dbReference>
<dbReference type="InterPro" id="IPR050223">
    <property type="entry name" value="D-isomer_2-hydroxyacid_DH"/>
</dbReference>
<dbReference type="InterPro" id="IPR036291">
    <property type="entry name" value="NAD(P)-bd_dom_sf"/>
</dbReference>
<feature type="domain" description="D-isomer specific 2-hydroxyacid dehydrogenase NAD-binding" evidence="2">
    <location>
        <begin position="1"/>
        <end position="61"/>
    </location>
</feature>
<name>A0ABR2UEN6_9PEZI</name>
<keyword evidence="4" id="KW-1185">Reference proteome</keyword>
<dbReference type="Pfam" id="PF02826">
    <property type="entry name" value="2-Hacid_dh_C"/>
    <property type="match status" value="1"/>
</dbReference>
<accession>A0ABR2UEN6</accession>
<reference evidence="3 4" key="1">
    <citation type="journal article" date="2024" name="J. Plant Pathol.">
        <title>Sequence and assembly of the genome of Seiridium unicorne, isolate CBS 538.82, causal agent of cypress canker disease.</title>
        <authorList>
            <person name="Scali E."/>
            <person name="Rocca G.D."/>
            <person name="Danti R."/>
            <person name="Garbelotto M."/>
            <person name="Barberini S."/>
            <person name="Baroncelli R."/>
            <person name="Emiliani G."/>
        </authorList>
    </citation>
    <scope>NUCLEOTIDE SEQUENCE [LARGE SCALE GENOMIC DNA]</scope>
    <source>
        <strain evidence="3 4">BM-138-508</strain>
    </source>
</reference>
<protein>
    <submittedName>
        <fullName evidence="3">D-isomer specific 2-hydroxyacid dehydrogenase NAD-binding domain-containing protein</fullName>
    </submittedName>
</protein>
<comment type="caution">
    <text evidence="3">The sequence shown here is derived from an EMBL/GenBank/DDBJ whole genome shotgun (WGS) entry which is preliminary data.</text>
</comment>
<dbReference type="InterPro" id="IPR029753">
    <property type="entry name" value="D-isomer_DH_CS"/>
</dbReference>
<dbReference type="Gene3D" id="3.40.50.720">
    <property type="entry name" value="NAD(P)-binding Rossmann-like Domain"/>
    <property type="match status" value="2"/>
</dbReference>
<evidence type="ECO:0000313" key="4">
    <source>
        <dbReference type="Proteomes" id="UP001408356"/>
    </source>
</evidence>
<dbReference type="PANTHER" id="PTHR10996:SF269">
    <property type="entry name" value="HYPOTHETICAL D-ISOMER SPECIFIC 2-HYDROXYACID DEHYDROGENASE (EUROFUNG)"/>
    <property type="match status" value="1"/>
</dbReference>
<evidence type="ECO:0000313" key="3">
    <source>
        <dbReference type="EMBL" id="KAK9412933.1"/>
    </source>
</evidence>
<evidence type="ECO:0000256" key="1">
    <source>
        <dbReference type="ARBA" id="ARBA00023002"/>
    </source>
</evidence>
<keyword evidence="1" id="KW-0560">Oxidoreductase</keyword>
<evidence type="ECO:0000259" key="2">
    <source>
        <dbReference type="Pfam" id="PF02826"/>
    </source>
</evidence>
<dbReference type="PANTHER" id="PTHR10996">
    <property type="entry name" value="2-HYDROXYACID DEHYDROGENASE-RELATED"/>
    <property type="match status" value="1"/>
</dbReference>
<gene>
    <name evidence="3" type="ORF">SUNI508_12238</name>
</gene>
<dbReference type="InterPro" id="IPR006140">
    <property type="entry name" value="D-isomer_DH_NAD-bd"/>
</dbReference>
<proteinExistence type="predicted"/>
<dbReference type="Proteomes" id="UP001408356">
    <property type="component" value="Unassembled WGS sequence"/>
</dbReference>
<organism evidence="3 4">
    <name type="scientific">Seiridium unicorne</name>
    <dbReference type="NCBI Taxonomy" id="138068"/>
    <lineage>
        <taxon>Eukaryota</taxon>
        <taxon>Fungi</taxon>
        <taxon>Dikarya</taxon>
        <taxon>Ascomycota</taxon>
        <taxon>Pezizomycotina</taxon>
        <taxon>Sordariomycetes</taxon>
        <taxon>Xylariomycetidae</taxon>
        <taxon>Amphisphaeriales</taxon>
        <taxon>Sporocadaceae</taxon>
        <taxon>Seiridium</taxon>
    </lineage>
</organism>